<reference evidence="3 4" key="1">
    <citation type="submission" date="2018-06" db="EMBL/GenBank/DDBJ databases">
        <title>Actinomadura craniellae sp. nov. isolated from marine sponge Craniella sp.</title>
        <authorList>
            <person name="Li L."/>
            <person name="Xu Q.H."/>
            <person name="Lin H.W."/>
            <person name="Lu Y.H."/>
        </authorList>
    </citation>
    <scope>NUCLEOTIDE SEQUENCE [LARGE SCALE GENOMIC DNA]</scope>
    <source>
        <strain evidence="3 4">LHW63021</strain>
    </source>
</reference>
<dbReference type="InterPro" id="IPR019692">
    <property type="entry name" value="CFP-6_PH"/>
</dbReference>
<proteinExistence type="predicted"/>
<keyword evidence="4" id="KW-1185">Reference proteome</keyword>
<gene>
    <name evidence="3" type="ORF">DPM19_21230</name>
</gene>
<feature type="transmembrane region" description="Helical" evidence="1">
    <location>
        <begin position="12"/>
        <end position="31"/>
    </location>
</feature>
<keyword evidence="1" id="KW-1133">Transmembrane helix</keyword>
<dbReference type="AlphaFoldDB" id="A0A365H2C2"/>
<keyword evidence="1" id="KW-0812">Transmembrane</keyword>
<keyword evidence="1" id="KW-0472">Membrane</keyword>
<dbReference type="OrthoDB" id="3824918at2"/>
<evidence type="ECO:0000313" key="4">
    <source>
        <dbReference type="Proteomes" id="UP000251891"/>
    </source>
</evidence>
<name>A0A365H2C2_9ACTN</name>
<evidence type="ECO:0000256" key="1">
    <source>
        <dbReference type="SAM" id="Phobius"/>
    </source>
</evidence>
<feature type="domain" description="Low molecular weight protein antigen 6 PH" evidence="2">
    <location>
        <begin position="36"/>
        <end position="105"/>
    </location>
</feature>
<dbReference type="EMBL" id="QLYX01000010">
    <property type="protein sequence ID" value="RAY13240.1"/>
    <property type="molecule type" value="Genomic_DNA"/>
</dbReference>
<evidence type="ECO:0000259" key="2">
    <source>
        <dbReference type="Pfam" id="PF10756"/>
    </source>
</evidence>
<dbReference type="Proteomes" id="UP000251891">
    <property type="component" value="Unassembled WGS sequence"/>
</dbReference>
<sequence>MIVLAFVVAPQFGLLDRIGLVLFGLGVGWLLHMFARCRVTADEHGLTVVNAFRTHRFEWAEVIGVSMGTGEPWPTLDLADGESLGAMGINGAEREDAARALAELRTLMHAHGEAPDR</sequence>
<organism evidence="3 4">
    <name type="scientific">Actinomadura craniellae</name>
    <dbReference type="NCBI Taxonomy" id="2231787"/>
    <lineage>
        <taxon>Bacteria</taxon>
        <taxon>Bacillati</taxon>
        <taxon>Actinomycetota</taxon>
        <taxon>Actinomycetes</taxon>
        <taxon>Streptosporangiales</taxon>
        <taxon>Thermomonosporaceae</taxon>
        <taxon>Actinomadura</taxon>
    </lineage>
</organism>
<dbReference type="Pfam" id="PF10756">
    <property type="entry name" value="bPH_6"/>
    <property type="match status" value="1"/>
</dbReference>
<protein>
    <submittedName>
        <fullName evidence="3">PH domain-containing protein</fullName>
    </submittedName>
</protein>
<accession>A0A365H2C2</accession>
<comment type="caution">
    <text evidence="3">The sequence shown here is derived from an EMBL/GenBank/DDBJ whole genome shotgun (WGS) entry which is preliminary data.</text>
</comment>
<evidence type="ECO:0000313" key="3">
    <source>
        <dbReference type="EMBL" id="RAY13240.1"/>
    </source>
</evidence>